<evidence type="ECO:0000313" key="2">
    <source>
        <dbReference type="EMBL" id="ODG92294.1"/>
    </source>
</evidence>
<sequence length="148" mass="16158">MRYPRPPRHHFPPIPPGESFAFVTNSGGTVSVIKEGTIVTFPSFQFLGEGVTIDQANERLTVQVPGNYFITYTVNLNALLDVSTRLLVNGRPINASAIVNEVNRSIYGSQMILPLDAGDTISLQLFDFVGDVKLLQGAGATINLFRVH</sequence>
<feature type="domain" description="BclA C-terminal" evidence="1">
    <location>
        <begin position="22"/>
        <end position="147"/>
    </location>
</feature>
<dbReference type="Pfam" id="PF18573">
    <property type="entry name" value="BclA_C"/>
    <property type="match status" value="1"/>
</dbReference>
<reference evidence="2 3" key="1">
    <citation type="submission" date="2016-07" db="EMBL/GenBank/DDBJ databases">
        <authorList>
            <person name="Townsley L."/>
            <person name="Shank E.A."/>
        </authorList>
    </citation>
    <scope>NUCLEOTIDE SEQUENCE [LARGE SCALE GENOMIC DNA]</scope>
    <source>
        <strain evidence="2 3">CH01</strain>
    </source>
</reference>
<dbReference type="Gene3D" id="2.60.120.40">
    <property type="match status" value="1"/>
</dbReference>
<comment type="caution">
    <text evidence="2">The sequence shown here is derived from an EMBL/GenBank/DDBJ whole genome shotgun (WGS) entry which is preliminary data.</text>
</comment>
<dbReference type="EMBL" id="MDKC01000009">
    <property type="protein sequence ID" value="ODG92294.1"/>
    <property type="molecule type" value="Genomic_DNA"/>
</dbReference>
<organism evidence="2 3">
    <name type="scientific">Gottfriedia luciferensis</name>
    <dbReference type="NCBI Taxonomy" id="178774"/>
    <lineage>
        <taxon>Bacteria</taxon>
        <taxon>Bacillati</taxon>
        <taxon>Bacillota</taxon>
        <taxon>Bacilli</taxon>
        <taxon>Bacillales</taxon>
        <taxon>Bacillaceae</taxon>
        <taxon>Gottfriedia</taxon>
    </lineage>
</organism>
<proteinExistence type="predicted"/>
<dbReference type="Proteomes" id="UP000094580">
    <property type="component" value="Unassembled WGS sequence"/>
</dbReference>
<evidence type="ECO:0000259" key="1">
    <source>
        <dbReference type="Pfam" id="PF18573"/>
    </source>
</evidence>
<dbReference type="RefSeq" id="WP_069033387.1">
    <property type="nucleotide sequence ID" value="NZ_MDKC01000009.1"/>
</dbReference>
<name>A0ABX2ZV42_9BACI</name>
<keyword evidence="3" id="KW-1185">Reference proteome</keyword>
<evidence type="ECO:0000313" key="3">
    <source>
        <dbReference type="Proteomes" id="UP000094580"/>
    </source>
</evidence>
<dbReference type="SUPFAM" id="SSF49842">
    <property type="entry name" value="TNF-like"/>
    <property type="match status" value="1"/>
</dbReference>
<protein>
    <recommendedName>
        <fullName evidence="1">BclA C-terminal domain-containing protein</fullName>
    </recommendedName>
</protein>
<dbReference type="InterPro" id="IPR008983">
    <property type="entry name" value="Tumour_necrosis_fac-like_dom"/>
</dbReference>
<gene>
    <name evidence="2" type="ORF">BED47_20165</name>
</gene>
<dbReference type="InterPro" id="IPR041415">
    <property type="entry name" value="BclA_C"/>
</dbReference>
<accession>A0ABX2ZV42</accession>